<sequence length="103" mass="11777">MLYQIHLSGYCLKRSEPGTLFDMLILQLRNPELRTPKLLLVFLLSSWKPSKVISTGLFLRTSDQRLRTKLTVRTIRAAAQILIFTTSCLLLTPFSDVNNNLVL</sequence>
<gene>
    <name evidence="1" type="ORF">HAX54_042788</name>
</gene>
<accession>A0ABS8SMA2</accession>
<dbReference type="EMBL" id="JACEIK010000633">
    <property type="protein sequence ID" value="MCD7460070.1"/>
    <property type="molecule type" value="Genomic_DNA"/>
</dbReference>
<protein>
    <submittedName>
        <fullName evidence="1">Uncharacterized protein</fullName>
    </submittedName>
</protein>
<name>A0ABS8SMA2_DATST</name>
<comment type="caution">
    <text evidence="1">The sequence shown here is derived from an EMBL/GenBank/DDBJ whole genome shotgun (WGS) entry which is preliminary data.</text>
</comment>
<keyword evidence="2" id="KW-1185">Reference proteome</keyword>
<organism evidence="1 2">
    <name type="scientific">Datura stramonium</name>
    <name type="common">Jimsonweed</name>
    <name type="synonym">Common thornapple</name>
    <dbReference type="NCBI Taxonomy" id="4076"/>
    <lineage>
        <taxon>Eukaryota</taxon>
        <taxon>Viridiplantae</taxon>
        <taxon>Streptophyta</taxon>
        <taxon>Embryophyta</taxon>
        <taxon>Tracheophyta</taxon>
        <taxon>Spermatophyta</taxon>
        <taxon>Magnoliopsida</taxon>
        <taxon>eudicotyledons</taxon>
        <taxon>Gunneridae</taxon>
        <taxon>Pentapetalae</taxon>
        <taxon>asterids</taxon>
        <taxon>lamiids</taxon>
        <taxon>Solanales</taxon>
        <taxon>Solanaceae</taxon>
        <taxon>Solanoideae</taxon>
        <taxon>Datureae</taxon>
        <taxon>Datura</taxon>
    </lineage>
</organism>
<reference evidence="1 2" key="1">
    <citation type="journal article" date="2021" name="BMC Genomics">
        <title>Datura genome reveals duplications of psychoactive alkaloid biosynthetic genes and high mutation rate following tissue culture.</title>
        <authorList>
            <person name="Rajewski A."/>
            <person name="Carter-House D."/>
            <person name="Stajich J."/>
            <person name="Litt A."/>
        </authorList>
    </citation>
    <scope>NUCLEOTIDE SEQUENCE [LARGE SCALE GENOMIC DNA]</scope>
    <source>
        <strain evidence="1">AR-01</strain>
    </source>
</reference>
<evidence type="ECO:0000313" key="2">
    <source>
        <dbReference type="Proteomes" id="UP000823775"/>
    </source>
</evidence>
<evidence type="ECO:0000313" key="1">
    <source>
        <dbReference type="EMBL" id="MCD7460070.1"/>
    </source>
</evidence>
<proteinExistence type="predicted"/>
<dbReference type="Proteomes" id="UP000823775">
    <property type="component" value="Unassembled WGS sequence"/>
</dbReference>